<dbReference type="PROSITE" id="PS50850">
    <property type="entry name" value="MFS"/>
    <property type="match status" value="1"/>
</dbReference>
<dbReference type="InterPro" id="IPR020846">
    <property type="entry name" value="MFS_dom"/>
</dbReference>
<dbReference type="InterPro" id="IPR005828">
    <property type="entry name" value="MFS_sugar_transport-like"/>
</dbReference>
<feature type="transmembrane region" description="Helical" evidence="8">
    <location>
        <begin position="169"/>
        <end position="188"/>
    </location>
</feature>
<feature type="transmembrane region" description="Helical" evidence="8">
    <location>
        <begin position="353"/>
        <end position="376"/>
    </location>
</feature>
<feature type="transmembrane region" description="Helical" evidence="8">
    <location>
        <begin position="420"/>
        <end position="438"/>
    </location>
</feature>
<feature type="transmembrane region" description="Helical" evidence="8">
    <location>
        <begin position="144"/>
        <end position="163"/>
    </location>
</feature>
<dbReference type="PROSITE" id="PS00217">
    <property type="entry name" value="SUGAR_TRANSPORT_2"/>
    <property type="match status" value="1"/>
</dbReference>
<evidence type="ECO:0000256" key="5">
    <source>
        <dbReference type="ARBA" id="ARBA00022692"/>
    </source>
</evidence>
<keyword evidence="3" id="KW-1003">Cell membrane</keyword>
<evidence type="ECO:0000256" key="4">
    <source>
        <dbReference type="ARBA" id="ARBA00022597"/>
    </source>
</evidence>
<dbReference type="InterPro" id="IPR005829">
    <property type="entry name" value="Sugar_transporter_CS"/>
</dbReference>
<name>A0A8R1WN36_BOMMO</name>
<protein>
    <recommendedName>
        <fullName evidence="9">Major facilitator superfamily (MFS) profile domain-containing protein</fullName>
    </recommendedName>
</protein>
<evidence type="ECO:0000256" key="2">
    <source>
        <dbReference type="ARBA" id="ARBA00022448"/>
    </source>
</evidence>
<feature type="transmembrane region" description="Helical" evidence="8">
    <location>
        <begin position="86"/>
        <end position="102"/>
    </location>
</feature>
<keyword evidence="6 8" id="KW-1133">Transmembrane helix</keyword>
<keyword evidence="7 8" id="KW-0472">Membrane</keyword>
<feature type="transmembrane region" description="Helical" evidence="8">
    <location>
        <begin position="12"/>
        <end position="37"/>
    </location>
</feature>
<dbReference type="InterPro" id="IPR036259">
    <property type="entry name" value="MFS_trans_sf"/>
</dbReference>
<evidence type="ECO:0000313" key="10">
    <source>
        <dbReference type="EnsemblMetazoa" id="XP_004927381.1"/>
    </source>
</evidence>
<feature type="transmembrane region" description="Helical" evidence="8">
    <location>
        <begin position="57"/>
        <end position="79"/>
    </location>
</feature>
<feature type="transmembrane region" description="Helical" evidence="8">
    <location>
        <begin position="327"/>
        <end position="347"/>
    </location>
</feature>
<feature type="transmembrane region" description="Helical" evidence="8">
    <location>
        <begin position="108"/>
        <end position="132"/>
    </location>
</feature>
<reference evidence="11" key="1">
    <citation type="journal article" date="2008" name="Insect Biochem. Mol. Biol.">
        <title>The genome of a lepidopteran model insect, the silkworm Bombyx mori.</title>
        <authorList>
            <consortium name="International Silkworm Genome Consortium"/>
        </authorList>
    </citation>
    <scope>NUCLEOTIDE SEQUENCE [LARGE SCALE GENOMIC DNA]</scope>
    <source>
        <strain evidence="11">p50T</strain>
    </source>
</reference>
<keyword evidence="2" id="KW-0813">Transport</keyword>
<evidence type="ECO:0000256" key="1">
    <source>
        <dbReference type="ARBA" id="ARBA00004651"/>
    </source>
</evidence>
<keyword evidence="4" id="KW-0762">Sugar transport</keyword>
<dbReference type="FunFam" id="1.20.1250.20:FF:000218">
    <property type="entry name" value="facilitated trehalose transporter Tret1"/>
    <property type="match status" value="1"/>
</dbReference>
<dbReference type="GO" id="GO:0005886">
    <property type="term" value="C:plasma membrane"/>
    <property type="evidence" value="ECO:0007669"/>
    <property type="project" value="UniProtKB-SubCell"/>
</dbReference>
<comment type="subcellular location">
    <subcellularLocation>
        <location evidence="1">Cell membrane</location>
        <topology evidence="1">Multi-pass membrane protein</topology>
    </subcellularLocation>
</comment>
<dbReference type="SUPFAM" id="SSF103473">
    <property type="entry name" value="MFS general substrate transporter"/>
    <property type="match status" value="1"/>
</dbReference>
<dbReference type="PANTHER" id="PTHR48021">
    <property type="match status" value="1"/>
</dbReference>
<evidence type="ECO:0000256" key="6">
    <source>
        <dbReference type="ARBA" id="ARBA00022989"/>
    </source>
</evidence>
<dbReference type="Proteomes" id="UP000005204">
    <property type="component" value="Unassembled WGS sequence"/>
</dbReference>
<sequence length="460" mass="49712">MSLKPERGHTYVQWMVALLANTTLLTYGLQAGWISPMTKTLQSESSPTGAALSDNDISLVASMLCLSAMLGVAMFAYIADTYGRRVCIMTIAALQALSWLVKLCTSSFSGLLIARVLCGIPSGGCFNIIPVYVKEISQDNIRGVLGTLLILMQNVGILSMFALGSRLEYHTVLWIAITVPIATVLLMLKAPESPAFLVKKGNIAKAEATVALLRGLEVTDKIVMSEIETMQNEYSQFKSLPNISFVSIFKQKSWRNGFLLSLTIMSIFSCNGSYAIMTFASAILSSFGVTVSPELQALSFPAVMLLASLLSLFYVERLGRKKILSAAFLVTAGSLVCLATTLLAQQHGWAAPAWLPAAAMVLSLASGVSPVPYIIMSEMFHFQIRAKVLACVVTHAWFMSFTQLAAFGPLSAALGLHSTFFAFAAVNLCGALVSLTLLPETKGKTLEQIEISLRGKHFFR</sequence>
<feature type="transmembrane region" description="Helical" evidence="8">
    <location>
        <begin position="388"/>
        <end position="408"/>
    </location>
</feature>
<reference evidence="10" key="2">
    <citation type="submission" date="2022-06" db="UniProtKB">
        <authorList>
            <consortium name="EnsemblMetazoa"/>
        </authorList>
    </citation>
    <scope>IDENTIFICATION</scope>
    <source>
        <strain evidence="10">p50T (Dazao)</strain>
    </source>
</reference>
<accession>A0A8R1WN36</accession>
<feature type="transmembrane region" description="Helical" evidence="8">
    <location>
        <begin position="258"/>
        <end position="283"/>
    </location>
</feature>
<dbReference type="EnsemblMetazoa" id="XM_004927324.3">
    <property type="protein sequence ID" value="XP_004927381.1"/>
    <property type="gene ID" value="LOC101735554"/>
</dbReference>
<keyword evidence="11" id="KW-1185">Reference proteome</keyword>
<dbReference type="AlphaFoldDB" id="A0A8R1WN36"/>
<evidence type="ECO:0000256" key="7">
    <source>
        <dbReference type="ARBA" id="ARBA00023136"/>
    </source>
</evidence>
<dbReference type="Pfam" id="PF00083">
    <property type="entry name" value="Sugar_tr"/>
    <property type="match status" value="1"/>
</dbReference>
<dbReference type="PROSITE" id="PS00216">
    <property type="entry name" value="SUGAR_TRANSPORT_1"/>
    <property type="match status" value="1"/>
</dbReference>
<evidence type="ECO:0000313" key="11">
    <source>
        <dbReference type="Proteomes" id="UP000005204"/>
    </source>
</evidence>
<feature type="domain" description="Major facilitator superfamily (MFS) profile" evidence="9">
    <location>
        <begin position="16"/>
        <end position="442"/>
    </location>
</feature>
<dbReference type="PANTHER" id="PTHR48021:SF33">
    <property type="entry name" value="AT22075P-RELATED"/>
    <property type="match status" value="1"/>
</dbReference>
<evidence type="ECO:0000256" key="3">
    <source>
        <dbReference type="ARBA" id="ARBA00022475"/>
    </source>
</evidence>
<keyword evidence="5 8" id="KW-0812">Transmembrane</keyword>
<feature type="transmembrane region" description="Helical" evidence="8">
    <location>
        <begin position="295"/>
        <end position="315"/>
    </location>
</feature>
<dbReference type="InterPro" id="IPR050549">
    <property type="entry name" value="MFS_Trehalose_Transporter"/>
</dbReference>
<dbReference type="GO" id="GO:0022857">
    <property type="term" value="F:transmembrane transporter activity"/>
    <property type="evidence" value="ECO:0007669"/>
    <property type="project" value="InterPro"/>
</dbReference>
<evidence type="ECO:0000256" key="8">
    <source>
        <dbReference type="SAM" id="Phobius"/>
    </source>
</evidence>
<organism evidence="10 11">
    <name type="scientific">Bombyx mori</name>
    <name type="common">Silk moth</name>
    <dbReference type="NCBI Taxonomy" id="7091"/>
    <lineage>
        <taxon>Eukaryota</taxon>
        <taxon>Metazoa</taxon>
        <taxon>Ecdysozoa</taxon>
        <taxon>Arthropoda</taxon>
        <taxon>Hexapoda</taxon>
        <taxon>Insecta</taxon>
        <taxon>Pterygota</taxon>
        <taxon>Neoptera</taxon>
        <taxon>Endopterygota</taxon>
        <taxon>Lepidoptera</taxon>
        <taxon>Glossata</taxon>
        <taxon>Ditrysia</taxon>
        <taxon>Bombycoidea</taxon>
        <taxon>Bombycidae</taxon>
        <taxon>Bombycinae</taxon>
        <taxon>Bombyx</taxon>
    </lineage>
</organism>
<proteinExistence type="predicted"/>
<evidence type="ECO:0000259" key="9">
    <source>
        <dbReference type="PROSITE" id="PS50850"/>
    </source>
</evidence>
<dbReference type="OrthoDB" id="4142200at2759"/>
<dbReference type="Gene3D" id="1.20.1250.20">
    <property type="entry name" value="MFS general substrate transporter like domains"/>
    <property type="match status" value="1"/>
</dbReference>